<dbReference type="AlphaFoldDB" id="A0A3N4QMR2"/>
<feature type="chain" id="PRO_5018188510" evidence="1">
    <location>
        <begin position="21"/>
        <end position="147"/>
    </location>
</feature>
<dbReference type="Pfam" id="PF09832">
    <property type="entry name" value="DUF2059"/>
    <property type="match status" value="1"/>
</dbReference>
<reference evidence="3 4" key="1">
    <citation type="submission" date="2018-11" db="EMBL/GenBank/DDBJ databases">
        <title>Chitinophaga lutea sp.nov., isolate from arsenic contaminated soil.</title>
        <authorList>
            <person name="Zong Y."/>
        </authorList>
    </citation>
    <scope>NUCLEOTIDE SEQUENCE [LARGE SCALE GENOMIC DNA]</scope>
    <source>
        <strain evidence="3 4">ZY74</strain>
    </source>
</reference>
<dbReference type="EMBL" id="RPDH01000001">
    <property type="protein sequence ID" value="RPE12994.1"/>
    <property type="molecule type" value="Genomic_DNA"/>
</dbReference>
<evidence type="ECO:0000256" key="1">
    <source>
        <dbReference type="SAM" id="SignalP"/>
    </source>
</evidence>
<evidence type="ECO:0000259" key="2">
    <source>
        <dbReference type="Pfam" id="PF09832"/>
    </source>
</evidence>
<evidence type="ECO:0000313" key="3">
    <source>
        <dbReference type="EMBL" id="RPE12994.1"/>
    </source>
</evidence>
<proteinExistence type="predicted"/>
<dbReference type="OrthoDB" id="1143459at2"/>
<gene>
    <name evidence="3" type="ORF">EGT74_05510</name>
</gene>
<organism evidence="3 4">
    <name type="scientific">Chitinophaga lutea</name>
    <dbReference type="NCBI Taxonomy" id="2488634"/>
    <lineage>
        <taxon>Bacteria</taxon>
        <taxon>Pseudomonadati</taxon>
        <taxon>Bacteroidota</taxon>
        <taxon>Chitinophagia</taxon>
        <taxon>Chitinophagales</taxon>
        <taxon>Chitinophagaceae</taxon>
        <taxon>Chitinophaga</taxon>
    </lineage>
</organism>
<accession>A0A3N4QMR2</accession>
<keyword evidence="4" id="KW-1185">Reference proteome</keyword>
<sequence length="147" mass="16803">MKKTIVVLLIFIGCTFAASAQSMAKAESVKELAALTGMRQLMVQMMDQLFAQFKAQMPDVGDTAWAEMRKEIVVDELLEMMVPVYQKNFSEEEMREMIGFYKTPLGQKMIQRLPSVMREAGEMGNVWGQNTAKRMLKRLKEKGLIKE</sequence>
<keyword evidence="1" id="KW-0732">Signal</keyword>
<comment type="caution">
    <text evidence="3">The sequence shown here is derived from an EMBL/GenBank/DDBJ whole genome shotgun (WGS) entry which is preliminary data.</text>
</comment>
<dbReference type="RefSeq" id="WP_123845512.1">
    <property type="nucleotide sequence ID" value="NZ_RPDH01000001.1"/>
</dbReference>
<feature type="domain" description="DUF2059" evidence="2">
    <location>
        <begin position="75"/>
        <end position="132"/>
    </location>
</feature>
<name>A0A3N4QMR2_9BACT</name>
<feature type="signal peptide" evidence="1">
    <location>
        <begin position="1"/>
        <end position="20"/>
    </location>
</feature>
<evidence type="ECO:0000313" key="4">
    <source>
        <dbReference type="Proteomes" id="UP000278351"/>
    </source>
</evidence>
<protein>
    <submittedName>
        <fullName evidence="3">DUF2059 domain-containing protein</fullName>
    </submittedName>
</protein>
<dbReference type="InterPro" id="IPR018637">
    <property type="entry name" value="DUF2059"/>
</dbReference>
<dbReference type="Proteomes" id="UP000278351">
    <property type="component" value="Unassembled WGS sequence"/>
</dbReference>